<dbReference type="Proteomes" id="UP001066276">
    <property type="component" value="Chromosome 12"/>
</dbReference>
<accession>A0AAV7KW33</accession>
<evidence type="ECO:0000256" key="1">
    <source>
        <dbReference type="SAM" id="MobiDB-lite"/>
    </source>
</evidence>
<dbReference type="AlphaFoldDB" id="A0AAV7KW33"/>
<evidence type="ECO:0000313" key="2">
    <source>
        <dbReference type="EMBL" id="KAJ1083671.1"/>
    </source>
</evidence>
<dbReference type="EMBL" id="JANPWB010000016">
    <property type="protein sequence ID" value="KAJ1083671.1"/>
    <property type="molecule type" value="Genomic_DNA"/>
</dbReference>
<organism evidence="2 3">
    <name type="scientific">Pleurodeles waltl</name>
    <name type="common">Iberian ribbed newt</name>
    <dbReference type="NCBI Taxonomy" id="8319"/>
    <lineage>
        <taxon>Eukaryota</taxon>
        <taxon>Metazoa</taxon>
        <taxon>Chordata</taxon>
        <taxon>Craniata</taxon>
        <taxon>Vertebrata</taxon>
        <taxon>Euteleostomi</taxon>
        <taxon>Amphibia</taxon>
        <taxon>Batrachia</taxon>
        <taxon>Caudata</taxon>
        <taxon>Salamandroidea</taxon>
        <taxon>Salamandridae</taxon>
        <taxon>Pleurodelinae</taxon>
        <taxon>Pleurodeles</taxon>
    </lineage>
</organism>
<gene>
    <name evidence="2" type="ORF">NDU88_003826</name>
</gene>
<reference evidence="2" key="1">
    <citation type="journal article" date="2022" name="bioRxiv">
        <title>Sequencing and chromosome-scale assembly of the giantPleurodeles waltlgenome.</title>
        <authorList>
            <person name="Brown T."/>
            <person name="Elewa A."/>
            <person name="Iarovenko S."/>
            <person name="Subramanian E."/>
            <person name="Araus A.J."/>
            <person name="Petzold A."/>
            <person name="Susuki M."/>
            <person name="Suzuki K.-i.T."/>
            <person name="Hayashi T."/>
            <person name="Toyoda A."/>
            <person name="Oliveira C."/>
            <person name="Osipova E."/>
            <person name="Leigh N.D."/>
            <person name="Simon A."/>
            <person name="Yun M.H."/>
        </authorList>
    </citation>
    <scope>NUCLEOTIDE SEQUENCE</scope>
    <source>
        <strain evidence="2">20211129_DDA</strain>
        <tissue evidence="2">Liver</tissue>
    </source>
</reference>
<protein>
    <submittedName>
        <fullName evidence="2">Uncharacterized protein</fullName>
    </submittedName>
</protein>
<comment type="caution">
    <text evidence="2">The sequence shown here is derived from an EMBL/GenBank/DDBJ whole genome shotgun (WGS) entry which is preliminary data.</text>
</comment>
<sequence>MVKQTEATYCREADSFVGREDHRIPNGCTNTAMATVKSDTMWRKRGRTECLEADPEKAGTCTHQHPHTVASLLTPRTRVDLHIGGLFARSRKSGRFDHRRNVPERWNVQHECKEGNPRLWRPASAQGSPELGVSAPQN</sequence>
<proteinExistence type="predicted"/>
<feature type="region of interest" description="Disordered" evidence="1">
    <location>
        <begin position="117"/>
        <end position="138"/>
    </location>
</feature>
<evidence type="ECO:0000313" key="3">
    <source>
        <dbReference type="Proteomes" id="UP001066276"/>
    </source>
</evidence>
<keyword evidence="3" id="KW-1185">Reference proteome</keyword>
<name>A0AAV7KW33_PLEWA</name>